<comment type="subunit">
    <text evidence="7">Heterotrimer.</text>
</comment>
<comment type="similarity">
    <text evidence="7">Belongs to the NFYA/HAP2 subunit family.</text>
</comment>
<feature type="region of interest" description="Disordered" evidence="8">
    <location>
        <begin position="230"/>
        <end position="279"/>
    </location>
</feature>
<protein>
    <recommendedName>
        <fullName evidence="7">Transcriptional activator HAP2</fullName>
    </recommendedName>
</protein>
<keyword evidence="4" id="KW-0010">Activator</keyword>
<keyword evidence="6 7" id="KW-0539">Nucleus</keyword>
<keyword evidence="3 7" id="KW-0238">DNA-binding</keyword>
<keyword evidence="5 7" id="KW-0804">Transcription</keyword>
<reference evidence="10" key="1">
    <citation type="journal article" date="2013" name="Genome Announc.">
        <title>Genome sequence of the food spoilage yeast Zygosaccharomyces bailii CLIB 213(T).</title>
        <authorList>
            <person name="Galeote V."/>
            <person name="Bigey F."/>
            <person name="Devillers H."/>
            <person name="Neuveglise C."/>
            <person name="Dequin S."/>
        </authorList>
    </citation>
    <scope>NUCLEOTIDE SEQUENCE [LARGE SCALE GENOMIC DNA]</scope>
    <source>
        <strain evidence="10">CLIB 213 / ATCC 58445 / CBS 680 / CCRC 21525 / NBRC 1098 / NCYC 1416 / NRRL Y-2227</strain>
    </source>
</reference>
<feature type="region of interest" description="Disordered" evidence="8">
    <location>
        <begin position="198"/>
        <end position="218"/>
    </location>
</feature>
<accession>A0A8J2T6A2</accession>
<dbReference type="InterPro" id="IPR018362">
    <property type="entry name" value="CCAAT-binding_factor_CS"/>
</dbReference>
<evidence type="ECO:0000256" key="6">
    <source>
        <dbReference type="ARBA" id="ARBA00023242"/>
    </source>
</evidence>
<dbReference type="GO" id="GO:0003700">
    <property type="term" value="F:DNA-binding transcription factor activity"/>
    <property type="evidence" value="ECO:0007669"/>
    <property type="project" value="UniProtKB-UniRule"/>
</dbReference>
<evidence type="ECO:0000313" key="9">
    <source>
        <dbReference type="EMBL" id="CDF89745.1"/>
    </source>
</evidence>
<dbReference type="PRINTS" id="PR00616">
    <property type="entry name" value="CCAATSUBUNTB"/>
</dbReference>
<evidence type="ECO:0000256" key="7">
    <source>
        <dbReference type="RuleBase" id="RU367155"/>
    </source>
</evidence>
<evidence type="ECO:0000256" key="3">
    <source>
        <dbReference type="ARBA" id="ARBA00023125"/>
    </source>
</evidence>
<dbReference type="AlphaFoldDB" id="A0A8J2T6A2"/>
<evidence type="ECO:0000256" key="1">
    <source>
        <dbReference type="ARBA" id="ARBA00004123"/>
    </source>
</evidence>
<gene>
    <name evidence="9" type="ORF">BN860_00738g</name>
</gene>
<evidence type="ECO:0000256" key="2">
    <source>
        <dbReference type="ARBA" id="ARBA00023015"/>
    </source>
</evidence>
<evidence type="ECO:0000256" key="5">
    <source>
        <dbReference type="ARBA" id="ARBA00023163"/>
    </source>
</evidence>
<dbReference type="OrthoDB" id="1097733at2759"/>
<feature type="compositionally biased region" description="Polar residues" evidence="8">
    <location>
        <begin position="112"/>
        <end position="129"/>
    </location>
</feature>
<proteinExistence type="inferred from homology"/>
<keyword evidence="2 7" id="KW-0805">Transcription regulation</keyword>
<dbReference type="GO" id="GO:0016602">
    <property type="term" value="C:CCAAT-binding factor complex"/>
    <property type="evidence" value="ECO:0007669"/>
    <property type="project" value="InterPro"/>
</dbReference>
<feature type="compositionally biased region" description="Polar residues" evidence="8">
    <location>
        <begin position="73"/>
        <end position="84"/>
    </location>
</feature>
<dbReference type="Proteomes" id="UP000019375">
    <property type="component" value="Unassembled WGS sequence"/>
</dbReference>
<dbReference type="Pfam" id="PF02045">
    <property type="entry name" value="CBFB_NFYA"/>
    <property type="match status" value="1"/>
</dbReference>
<dbReference type="SMART" id="SM00521">
    <property type="entry name" value="CBF"/>
    <property type="match status" value="1"/>
</dbReference>
<dbReference type="Gene3D" id="6.10.250.2430">
    <property type="match status" value="1"/>
</dbReference>
<dbReference type="EMBL" id="HG316458">
    <property type="protein sequence ID" value="CDF89745.1"/>
    <property type="molecule type" value="Genomic_DNA"/>
</dbReference>
<sequence length="279" mass="31161">MNEEGQEHQPLDVGLLRYSSGDIGIRNGSSDIPGRISKVAKNLLVDEANPAEIYLYDQPQVSLRQGEEPAPLDTQQAATYNNEIPRSAVSEKTDENPDTQTTAVTKQRDQQVTRSNSQDGNAAPGQNETPEAPANQEMQSADALLTKTNFDNKEANDANDSAEQPFYVNAKQYYRILKRRYTRAKLEENLRISRERKPYLHESRHKHAMRRPRGQGGRFLTLAEIEAMKNKANSASSSPTEPTSLNIKSKEDSIKPEPPLIKQQGPKPKKLKPADGSNR</sequence>
<dbReference type="GO" id="GO:0003677">
    <property type="term" value="F:DNA binding"/>
    <property type="evidence" value="ECO:0007669"/>
    <property type="project" value="UniProtKB-KW"/>
</dbReference>
<dbReference type="InterPro" id="IPR001289">
    <property type="entry name" value="NFYA"/>
</dbReference>
<dbReference type="PROSITE" id="PS51152">
    <property type="entry name" value="NFYA_HAP2_2"/>
    <property type="match status" value="1"/>
</dbReference>
<dbReference type="PROSITE" id="PS00686">
    <property type="entry name" value="NFYA_HAP2_1"/>
    <property type="match status" value="1"/>
</dbReference>
<name>A0A8J2T6A2_ZYGB2</name>
<evidence type="ECO:0000256" key="4">
    <source>
        <dbReference type="ARBA" id="ARBA00023159"/>
    </source>
</evidence>
<comment type="function">
    <text evidence="7">Component of the sequence-specific heterotrimeric transcription factor (NF-Y) which specifically recognizes a 5'-CCAAT-3' box motif found in the promoters of its target genes.</text>
</comment>
<comment type="subcellular location">
    <subcellularLocation>
        <location evidence="1 7">Nucleus</location>
    </subcellularLocation>
</comment>
<feature type="region of interest" description="Disordered" evidence="8">
    <location>
        <begin position="62"/>
        <end position="164"/>
    </location>
</feature>
<feature type="compositionally biased region" description="Basic residues" evidence="8">
    <location>
        <begin position="203"/>
        <end position="213"/>
    </location>
</feature>
<organism evidence="9 10">
    <name type="scientific">Zygosaccharomyces bailii (strain CLIB 213 / ATCC 58445 / CBS 680 / BCRC 21525 / NBRC 1098 / NCYC 1416 / NRRL Y-2227)</name>
    <dbReference type="NCBI Taxonomy" id="1333698"/>
    <lineage>
        <taxon>Eukaryota</taxon>
        <taxon>Fungi</taxon>
        <taxon>Dikarya</taxon>
        <taxon>Ascomycota</taxon>
        <taxon>Saccharomycotina</taxon>
        <taxon>Saccharomycetes</taxon>
        <taxon>Saccharomycetales</taxon>
        <taxon>Saccharomycetaceae</taxon>
        <taxon>Zygosaccharomyces</taxon>
    </lineage>
</organism>
<evidence type="ECO:0000256" key="8">
    <source>
        <dbReference type="SAM" id="MobiDB-lite"/>
    </source>
</evidence>
<evidence type="ECO:0000313" key="10">
    <source>
        <dbReference type="Proteomes" id="UP000019375"/>
    </source>
</evidence>
<keyword evidence="10" id="KW-1185">Reference proteome</keyword>
<dbReference type="PANTHER" id="PTHR12632">
    <property type="entry name" value="TRANSCRIPTION FACTOR NF-Y ALPHA-RELATED"/>
    <property type="match status" value="1"/>
</dbReference>